<evidence type="ECO:0000256" key="9">
    <source>
        <dbReference type="ARBA" id="ARBA00023065"/>
    </source>
</evidence>
<evidence type="ECO:0000256" key="2">
    <source>
        <dbReference type="ARBA" id="ARBA00022475"/>
    </source>
</evidence>
<evidence type="ECO:0000313" key="12">
    <source>
        <dbReference type="EMBL" id="RFU37455.1"/>
    </source>
</evidence>
<name>A0A372JBR0_9ACTN</name>
<comment type="subcellular location">
    <subcellularLocation>
        <location evidence="11">Cell membrane</location>
        <topology evidence="11">Single-pass membrane protein</topology>
    </subcellularLocation>
</comment>
<keyword evidence="4 11" id="KW-0812">Transmembrane</keyword>
<evidence type="ECO:0000256" key="1">
    <source>
        <dbReference type="ARBA" id="ARBA00022448"/>
    </source>
</evidence>
<evidence type="ECO:0000256" key="10">
    <source>
        <dbReference type="ARBA" id="ARBA00023136"/>
    </source>
</evidence>
<keyword evidence="13" id="KW-1185">Reference proteome</keyword>
<evidence type="ECO:0000256" key="4">
    <source>
        <dbReference type="ARBA" id="ARBA00022692"/>
    </source>
</evidence>
<dbReference type="PANTHER" id="PTHR30042:SF2">
    <property type="entry name" value="POTASSIUM-TRANSPORTING ATPASE KDPC SUBUNIT"/>
    <property type="match status" value="1"/>
</dbReference>
<dbReference type="PANTHER" id="PTHR30042">
    <property type="entry name" value="POTASSIUM-TRANSPORTING ATPASE C CHAIN"/>
    <property type="match status" value="1"/>
</dbReference>
<dbReference type="OrthoDB" id="9788285at2"/>
<evidence type="ECO:0000256" key="3">
    <source>
        <dbReference type="ARBA" id="ARBA00022538"/>
    </source>
</evidence>
<gene>
    <name evidence="11" type="primary">kdpC</name>
    <name evidence="12" type="ORF">DZF91_32770</name>
</gene>
<comment type="subunit">
    <text evidence="11">The system is composed of three essential subunits: KdpA, KdpB and KdpC.</text>
</comment>
<dbReference type="GO" id="GO:0005524">
    <property type="term" value="F:ATP binding"/>
    <property type="evidence" value="ECO:0007669"/>
    <property type="project" value="UniProtKB-UniRule"/>
</dbReference>
<dbReference type="HAMAP" id="MF_00276">
    <property type="entry name" value="KdpC"/>
    <property type="match status" value="1"/>
</dbReference>
<keyword evidence="10 11" id="KW-0472">Membrane</keyword>
<keyword evidence="3 11" id="KW-0633">Potassium transport</keyword>
<evidence type="ECO:0000256" key="8">
    <source>
        <dbReference type="ARBA" id="ARBA00022989"/>
    </source>
</evidence>
<dbReference type="GO" id="GO:0005886">
    <property type="term" value="C:plasma membrane"/>
    <property type="evidence" value="ECO:0007669"/>
    <property type="project" value="UniProtKB-SubCell"/>
</dbReference>
<feature type="transmembrane region" description="Helical" evidence="11">
    <location>
        <begin position="12"/>
        <end position="36"/>
    </location>
</feature>
<comment type="caution">
    <text evidence="12">The sequence shown here is derived from an EMBL/GenBank/DDBJ whole genome shotgun (WGS) entry which is preliminary data.</text>
</comment>
<dbReference type="EMBL" id="QURH01000967">
    <property type="protein sequence ID" value="RFU37455.1"/>
    <property type="molecule type" value="Genomic_DNA"/>
</dbReference>
<keyword evidence="8 11" id="KW-1133">Transmembrane helix</keyword>
<keyword evidence="7 11" id="KW-0630">Potassium</keyword>
<proteinExistence type="inferred from homology"/>
<evidence type="ECO:0000313" key="13">
    <source>
        <dbReference type="Proteomes" id="UP000261811"/>
    </source>
</evidence>
<dbReference type="AlphaFoldDB" id="A0A372JBR0"/>
<sequence length="305" mass="32336">MRTPSWIRRHLAAVRALLVLTVVLGVAYPLAVWGVAQVPGLRSQARGSLVSADGRTAGSSLVGQSFTDRSGAAITKYFQSRPSMAGDGYDPTATGASNLGPESIVDTLPDPRLVAAGKTDEKARTSLLTTVCTRSKAVGALEGVDGSRPFCTRDSGVGAVLAVFGDRDRRGRVPHPTRVISVNEQDGVVKAPFVAEYDGVRVELAKYGEDYSKGLVVPVRGDAPGRPAVPADAVTASGSGLDPHISPAYAEIQVRRVAEARHADVAAIRRLVDRYTSGRDLGFLGEPRVNVLDLNLALDRRYPVR</sequence>
<keyword evidence="1 11" id="KW-0813">Transport</keyword>
<dbReference type="Proteomes" id="UP000261811">
    <property type="component" value="Unassembled WGS sequence"/>
</dbReference>
<reference evidence="12 13" key="1">
    <citation type="submission" date="2018-08" db="EMBL/GenBank/DDBJ databases">
        <title>Actinomadura jelena sp. nov., a novel Actinomycete isolated from soil in Chad.</title>
        <authorList>
            <person name="Shi L."/>
        </authorList>
    </citation>
    <scope>NUCLEOTIDE SEQUENCE [LARGE SCALE GENOMIC DNA]</scope>
    <source>
        <strain evidence="12 13">NEAU-G17</strain>
    </source>
</reference>
<keyword evidence="5 11" id="KW-0547">Nucleotide-binding</keyword>
<comment type="function">
    <text evidence="11">Part of the high-affinity ATP-driven potassium transport (or Kdp) system, which catalyzes the hydrolysis of ATP coupled with the electrogenic transport of potassium into the cytoplasm. This subunit acts as a catalytic chaperone that increases the ATP-binding affinity of the ATP-hydrolyzing subunit KdpB by the formation of a transient KdpB/KdpC/ATP ternary complex.</text>
</comment>
<keyword evidence="2 11" id="KW-1003">Cell membrane</keyword>
<evidence type="ECO:0000256" key="5">
    <source>
        <dbReference type="ARBA" id="ARBA00022741"/>
    </source>
</evidence>
<evidence type="ECO:0000256" key="7">
    <source>
        <dbReference type="ARBA" id="ARBA00022958"/>
    </source>
</evidence>
<keyword evidence="9 11" id="KW-0406">Ion transport</keyword>
<comment type="similarity">
    <text evidence="11">Belongs to the KdpC family.</text>
</comment>
<accession>A0A372JBR0</accession>
<organism evidence="12 13">
    <name type="scientific">Actinomadura logoneensis</name>
    <dbReference type="NCBI Taxonomy" id="2293572"/>
    <lineage>
        <taxon>Bacteria</taxon>
        <taxon>Bacillati</taxon>
        <taxon>Actinomycetota</taxon>
        <taxon>Actinomycetes</taxon>
        <taxon>Streptosporangiales</taxon>
        <taxon>Thermomonosporaceae</taxon>
        <taxon>Actinomadura</taxon>
    </lineage>
</organism>
<dbReference type="GO" id="GO:0008556">
    <property type="term" value="F:P-type potassium transmembrane transporter activity"/>
    <property type="evidence" value="ECO:0007669"/>
    <property type="project" value="InterPro"/>
</dbReference>
<keyword evidence="6 11" id="KW-0067">ATP-binding</keyword>
<dbReference type="RefSeq" id="WP_117360927.1">
    <property type="nucleotide sequence ID" value="NZ_QURH01000967.1"/>
</dbReference>
<evidence type="ECO:0000256" key="11">
    <source>
        <dbReference type="HAMAP-Rule" id="MF_00276"/>
    </source>
</evidence>
<protein>
    <recommendedName>
        <fullName evidence="11">Potassium-transporting ATPase KdpC subunit</fullName>
    </recommendedName>
    <alternativeName>
        <fullName evidence="11">ATP phosphohydrolase [potassium-transporting] C chain</fullName>
    </alternativeName>
    <alternativeName>
        <fullName evidence="11">Potassium-binding and translocating subunit C</fullName>
    </alternativeName>
    <alternativeName>
        <fullName evidence="11">Potassium-translocating ATPase C chain</fullName>
    </alternativeName>
</protein>
<evidence type="ECO:0000256" key="6">
    <source>
        <dbReference type="ARBA" id="ARBA00022840"/>
    </source>
</evidence>
<dbReference type="Pfam" id="PF02669">
    <property type="entry name" value="KdpC"/>
    <property type="match status" value="2"/>
</dbReference>
<dbReference type="InterPro" id="IPR003820">
    <property type="entry name" value="KdpC"/>
</dbReference>